<keyword evidence="6" id="KW-0472">Membrane</keyword>
<dbReference type="GO" id="GO:0042407">
    <property type="term" value="P:cristae formation"/>
    <property type="evidence" value="ECO:0007669"/>
    <property type="project" value="TreeGrafter"/>
</dbReference>
<evidence type="ECO:0000256" key="5">
    <source>
        <dbReference type="ARBA" id="ARBA00023128"/>
    </source>
</evidence>
<dbReference type="PANTHER" id="PTHR15415:SF7">
    <property type="entry name" value="MICOS COMPLEX SUBUNIT MIC60"/>
    <property type="match status" value="1"/>
</dbReference>
<gene>
    <name evidence="9" type="ORF">NQ314_009965</name>
</gene>
<organism evidence="9 10">
    <name type="scientific">Rhamnusium bicolor</name>
    <dbReference type="NCBI Taxonomy" id="1586634"/>
    <lineage>
        <taxon>Eukaryota</taxon>
        <taxon>Metazoa</taxon>
        <taxon>Ecdysozoa</taxon>
        <taxon>Arthropoda</taxon>
        <taxon>Hexapoda</taxon>
        <taxon>Insecta</taxon>
        <taxon>Pterygota</taxon>
        <taxon>Neoptera</taxon>
        <taxon>Endopterygota</taxon>
        <taxon>Coleoptera</taxon>
        <taxon>Polyphaga</taxon>
        <taxon>Cucujiformia</taxon>
        <taxon>Chrysomeloidea</taxon>
        <taxon>Cerambycidae</taxon>
        <taxon>Lepturinae</taxon>
        <taxon>Rhagiini</taxon>
        <taxon>Rhamnusium</taxon>
    </lineage>
</organism>
<sequence>MLRVVRKIPDKKGALRTQQLLEFKLYRSVNYHSSKGRTVVALGALAFAGGATLTYAKYDSDFRKTLTDYAPFTDTLIKTFLKATILSLLSGSKGKIVELPPEPSEYKAPPPILPVLEKDVKKAATTYSEIRLEKKEKEDEEPKVEIVGDVKPIVSEAIEADSVNLGELEEKIRVSAEEAVNAYNRAIYIIKSYNQDIEYIIDEAVNEVKPSTWDSVKKKAKDKAECVRRAEEKAAEATKDINKLKDLVSRAKKELDLEQKQGSVTEKYWDKVEKARCHFSEELESLFPSIDLTKKEMRVNSEDLDLFKVKQAVEAARKGGGEVLTNAQICEAVDQEKRRLTLCFQQQVLKLRKEAETELREQLKRQSQAFHDHLAEAIRIREQEIERTLARKYDELLESERCRFKMQLSTVIGRLRGLDVAVKDKIDADEAARQAQVLWSACQALLRAIKAGCPGLAWKDQIRPLEPEITAVKRAAAQNDELVSVVINGIPVEAKERGVYPEDALRERFLKVEQVARTVALVPEEGAKLPIHILSYLQSLLYWLDRGDFAQTLKYMNLLKGAPRCVARQWMNETRILLETQQAANTLMAHAASSGLTHL</sequence>
<evidence type="ECO:0000256" key="7">
    <source>
        <dbReference type="RuleBase" id="RU363000"/>
    </source>
</evidence>
<comment type="subcellular location">
    <subcellularLocation>
        <location evidence="7">Mitochondrion inner membrane</location>
        <topology evidence="7">Single-pass membrane protein</topology>
    </subcellularLocation>
</comment>
<keyword evidence="2 7" id="KW-0812">Transmembrane</keyword>
<keyword evidence="5 7" id="KW-0496">Mitochondrion</keyword>
<dbReference type="PANTHER" id="PTHR15415">
    <property type="entry name" value="MITOFILIN"/>
    <property type="match status" value="1"/>
</dbReference>
<dbReference type="EMBL" id="JANEYF010002739">
    <property type="protein sequence ID" value="KAJ8942754.1"/>
    <property type="molecule type" value="Genomic_DNA"/>
</dbReference>
<comment type="similarity">
    <text evidence="1 7">Belongs to the MICOS complex subunit Mic60 family.</text>
</comment>
<dbReference type="AlphaFoldDB" id="A0AAV8XVP8"/>
<accession>A0AAV8XVP8</accession>
<protein>
    <recommendedName>
        <fullName evidence="7">MICOS complex subunit MIC60</fullName>
    </recommendedName>
    <alternativeName>
        <fullName evidence="7">Mitofilin</fullName>
    </alternativeName>
</protein>
<evidence type="ECO:0000256" key="3">
    <source>
        <dbReference type="ARBA" id="ARBA00022792"/>
    </source>
</evidence>
<comment type="caution">
    <text evidence="9">The sequence shown here is derived from an EMBL/GenBank/DDBJ whole genome shotgun (WGS) entry which is preliminary data.</text>
</comment>
<evidence type="ECO:0000313" key="9">
    <source>
        <dbReference type="EMBL" id="KAJ8942754.1"/>
    </source>
</evidence>
<evidence type="ECO:0000256" key="8">
    <source>
        <dbReference type="SAM" id="Coils"/>
    </source>
</evidence>
<dbReference type="Proteomes" id="UP001162156">
    <property type="component" value="Unassembled WGS sequence"/>
</dbReference>
<keyword evidence="4" id="KW-1133">Transmembrane helix</keyword>
<proteinExistence type="inferred from homology"/>
<keyword evidence="8" id="KW-0175">Coiled coil</keyword>
<dbReference type="GO" id="GO:0061617">
    <property type="term" value="C:MICOS complex"/>
    <property type="evidence" value="ECO:0007669"/>
    <property type="project" value="TreeGrafter"/>
</dbReference>
<evidence type="ECO:0000313" key="10">
    <source>
        <dbReference type="Proteomes" id="UP001162156"/>
    </source>
</evidence>
<evidence type="ECO:0000256" key="1">
    <source>
        <dbReference type="ARBA" id="ARBA00010877"/>
    </source>
</evidence>
<evidence type="ECO:0000256" key="6">
    <source>
        <dbReference type="ARBA" id="ARBA00023136"/>
    </source>
</evidence>
<keyword evidence="10" id="KW-1185">Reference proteome</keyword>
<comment type="subunit">
    <text evidence="7">Component of the mitochondrial contact site and cristae organizing system (MICOS) complex.</text>
</comment>
<feature type="coiled-coil region" evidence="8">
    <location>
        <begin position="227"/>
        <end position="261"/>
    </location>
</feature>
<keyword evidence="3 7" id="KW-0999">Mitochondrion inner membrane</keyword>
<comment type="function">
    <text evidence="7">Component of the MICOS complex, a large protein complex of the mitochondrial inner membrane that plays crucial roles in the maintenance of crista junctions, inner membrane architecture, and formation of contact sites to the outer membrane.</text>
</comment>
<evidence type="ECO:0000256" key="2">
    <source>
        <dbReference type="ARBA" id="ARBA00022692"/>
    </source>
</evidence>
<dbReference type="Pfam" id="PF09731">
    <property type="entry name" value="Mitofilin"/>
    <property type="match status" value="3"/>
</dbReference>
<evidence type="ECO:0000256" key="4">
    <source>
        <dbReference type="ARBA" id="ARBA00022989"/>
    </source>
</evidence>
<name>A0AAV8XVP8_9CUCU</name>
<reference evidence="9" key="1">
    <citation type="journal article" date="2023" name="Insect Mol. Biol.">
        <title>Genome sequencing provides insights into the evolution of gene families encoding plant cell wall-degrading enzymes in longhorned beetles.</title>
        <authorList>
            <person name="Shin N.R."/>
            <person name="Okamura Y."/>
            <person name="Kirsch R."/>
            <person name="Pauchet Y."/>
        </authorList>
    </citation>
    <scope>NUCLEOTIDE SEQUENCE</scope>
    <source>
        <strain evidence="9">RBIC_L_NR</strain>
    </source>
</reference>
<dbReference type="InterPro" id="IPR019133">
    <property type="entry name" value="MIC60"/>
</dbReference>